<name>A0A9N9C281_9GLOM</name>
<evidence type="ECO:0000256" key="1">
    <source>
        <dbReference type="SAM" id="MobiDB-lite"/>
    </source>
</evidence>
<sequence>NSEKVKSVRIEEETMSSSNSNAEPTPKGGQINFKPSFSRLSLEVLKFLCHELGISDVGSKQDLISRLASEYKKKDDSVNELLGKEKSTYAGKDFGDAGQFANSQSENMHSFFTNSFSGQQPVAPSPMQVYPYFQPTLQQLPGQQGLFLSLPNFGVNGIGPSSAGQLNLGSGRRNDLNREVVCYLCDGKGHYANEYGSKKHFNRLFRGDNSRQRRT</sequence>
<feature type="domain" description="SAP" evidence="2">
    <location>
        <begin position="37"/>
        <end position="71"/>
    </location>
</feature>
<evidence type="ECO:0000313" key="4">
    <source>
        <dbReference type="Proteomes" id="UP000789405"/>
    </source>
</evidence>
<feature type="region of interest" description="Disordered" evidence="1">
    <location>
        <begin position="1"/>
        <end position="30"/>
    </location>
</feature>
<keyword evidence="4" id="KW-1185">Reference proteome</keyword>
<evidence type="ECO:0000259" key="2">
    <source>
        <dbReference type="PROSITE" id="PS50800"/>
    </source>
</evidence>
<dbReference type="EMBL" id="CAJVPY010003212">
    <property type="protein sequence ID" value="CAG8585108.1"/>
    <property type="molecule type" value="Genomic_DNA"/>
</dbReference>
<dbReference type="InterPro" id="IPR003034">
    <property type="entry name" value="SAP_dom"/>
</dbReference>
<feature type="non-terminal residue" evidence="3">
    <location>
        <position position="215"/>
    </location>
</feature>
<protein>
    <submittedName>
        <fullName evidence="3">630_t:CDS:1</fullName>
    </submittedName>
</protein>
<comment type="caution">
    <text evidence="3">The sequence shown here is derived from an EMBL/GenBank/DDBJ whole genome shotgun (WGS) entry which is preliminary data.</text>
</comment>
<reference evidence="3" key="1">
    <citation type="submission" date="2021-06" db="EMBL/GenBank/DDBJ databases">
        <authorList>
            <person name="Kallberg Y."/>
            <person name="Tangrot J."/>
            <person name="Rosling A."/>
        </authorList>
    </citation>
    <scope>NUCLEOTIDE SEQUENCE</scope>
    <source>
        <strain evidence="3">MA453B</strain>
    </source>
</reference>
<proteinExistence type="predicted"/>
<dbReference type="AlphaFoldDB" id="A0A9N9C281"/>
<organism evidence="3 4">
    <name type="scientific">Dentiscutata erythropus</name>
    <dbReference type="NCBI Taxonomy" id="1348616"/>
    <lineage>
        <taxon>Eukaryota</taxon>
        <taxon>Fungi</taxon>
        <taxon>Fungi incertae sedis</taxon>
        <taxon>Mucoromycota</taxon>
        <taxon>Glomeromycotina</taxon>
        <taxon>Glomeromycetes</taxon>
        <taxon>Diversisporales</taxon>
        <taxon>Gigasporaceae</taxon>
        <taxon>Dentiscutata</taxon>
    </lineage>
</organism>
<dbReference type="OrthoDB" id="2445199at2759"/>
<gene>
    <name evidence="3" type="ORF">DERYTH_LOCUS6884</name>
</gene>
<dbReference type="PROSITE" id="PS50800">
    <property type="entry name" value="SAP"/>
    <property type="match status" value="1"/>
</dbReference>
<dbReference type="Proteomes" id="UP000789405">
    <property type="component" value="Unassembled WGS sequence"/>
</dbReference>
<accession>A0A9N9C281</accession>
<feature type="compositionally biased region" description="Basic and acidic residues" evidence="1">
    <location>
        <begin position="1"/>
        <end position="12"/>
    </location>
</feature>
<evidence type="ECO:0000313" key="3">
    <source>
        <dbReference type="EMBL" id="CAG8585108.1"/>
    </source>
</evidence>